<accession>A0A7C4R4I1</accession>
<dbReference type="EMBL" id="DSYQ01000011">
    <property type="protein sequence ID" value="HGT71140.1"/>
    <property type="molecule type" value="Genomic_DNA"/>
</dbReference>
<sequence>MFVLYKLLKSFIFSTFLIIIFLILPKSSVKAVFTRQSPSPLLSIIPNSWESKFIANSMVIFDENILKLWYTGSDYSKYQIGYIESHTPTGFTLDKNNPQPPQLPWDFSSSEQGIEHPFVILSKNSQGIKIYELWFNNRYFVGSDFRFDIYYSSSTDGINWNTPEKITFDKEALWDTRGRGVPSIIKKLNQYHMWFTARADDGKWRIGYAYSDNGKSWVRYENPVLEAQSGWETENNEFGIGNAYVFEENGLFHMFYGGGRSIGYAYSSNGKSWNRSSENPIFLPNIQNESAFDHEWVHDPAVIKYNGDYYLYYSGRRSKEENIWQIGVAKSNTLPSIPITLTPTPSPFSPIIIIPGLGASWNPKDIFSCSLSSSGNWRLAPYVSLYNRLIKTLTDNAHLQLNKDLYVYGYDWRQPLDKQGENLKNFIDKISSEKPAGTKFRIVGHSLGGLVGRSYIVNNPNSHKVAKFMTVGSPHEGTVLAYPLWEKGEVWTDDKIVRTAVTQLIKYCRFFFSNSFPLKTEREVLQSMVPSVKSILPVFDYLKKKGQSDTIPTSSLKNQNDWLSQHKFQFSDSFPSQSLTTLSGNDNLTIRYLEVINPRTRESLSGDWIDGKPVKREKIKEGDGTVLNLSSQIDGVDNKLIGGNHTDIISSDKAIREILKFLDLTDVQPAEKMFIPEETTEKTLTISIDKPATFEFTNQDKKTEKYTDNLVVIFQPKIGIYKLRIIPTETTPANLYLALFDESKYDENFIKIKMIKDKPINYLLIYKSKSDLPRIIPL</sequence>
<organism evidence="1">
    <name type="scientific">candidate division CPR3 bacterium</name>
    <dbReference type="NCBI Taxonomy" id="2268181"/>
    <lineage>
        <taxon>Bacteria</taxon>
        <taxon>Bacteria division CPR3</taxon>
    </lineage>
</organism>
<dbReference type="PANTHER" id="PTHR35279:SF1">
    <property type="entry name" value="ARABINANASE_LEVANSUCRASE_INVERTASE"/>
    <property type="match status" value="1"/>
</dbReference>
<gene>
    <name evidence="1" type="ORF">ENT43_02680</name>
</gene>
<protein>
    <submittedName>
        <fullName evidence="1">Uncharacterized protein</fullName>
    </submittedName>
</protein>
<evidence type="ECO:0000313" key="1">
    <source>
        <dbReference type="EMBL" id="HGT71140.1"/>
    </source>
</evidence>
<dbReference type="InterPro" id="IPR023296">
    <property type="entry name" value="Glyco_hydro_beta-prop_sf"/>
</dbReference>
<name>A0A7C4R4I1_UNCC3</name>
<reference evidence="1" key="1">
    <citation type="journal article" date="2020" name="mSystems">
        <title>Genome- and Community-Level Interaction Insights into Carbon Utilization and Element Cycling Functions of Hydrothermarchaeota in Hydrothermal Sediment.</title>
        <authorList>
            <person name="Zhou Z."/>
            <person name="Liu Y."/>
            <person name="Xu W."/>
            <person name="Pan J."/>
            <person name="Luo Z.H."/>
            <person name="Li M."/>
        </authorList>
    </citation>
    <scope>NUCLEOTIDE SEQUENCE [LARGE SCALE GENOMIC DNA]</scope>
    <source>
        <strain evidence="1">SpSt-579</strain>
    </source>
</reference>
<dbReference type="Gene3D" id="3.40.50.1820">
    <property type="entry name" value="alpha/beta hydrolase"/>
    <property type="match status" value="1"/>
</dbReference>
<proteinExistence type="predicted"/>
<comment type="caution">
    <text evidence="1">The sequence shown here is derived from an EMBL/GenBank/DDBJ whole genome shotgun (WGS) entry which is preliminary data.</text>
</comment>
<dbReference type="InterPro" id="IPR029058">
    <property type="entry name" value="AB_hydrolase_fold"/>
</dbReference>
<dbReference type="PANTHER" id="PTHR35279">
    <property type="match status" value="1"/>
</dbReference>
<dbReference type="SUPFAM" id="SSF53474">
    <property type="entry name" value="alpha/beta-Hydrolases"/>
    <property type="match status" value="1"/>
</dbReference>
<dbReference type="SUPFAM" id="SSF75005">
    <property type="entry name" value="Arabinanase/levansucrase/invertase"/>
    <property type="match status" value="2"/>
</dbReference>
<dbReference type="Gene3D" id="2.115.10.20">
    <property type="entry name" value="Glycosyl hydrolase domain, family 43"/>
    <property type="match status" value="3"/>
</dbReference>
<dbReference type="Pfam" id="PF02089">
    <property type="entry name" value="Palm_thioest"/>
    <property type="match status" value="1"/>
</dbReference>
<dbReference type="AlphaFoldDB" id="A0A7C4R4I1"/>